<evidence type="ECO:0000256" key="3">
    <source>
        <dbReference type="ARBA" id="ARBA00022692"/>
    </source>
</evidence>
<feature type="transmembrane region" description="Helical" evidence="6">
    <location>
        <begin position="715"/>
        <end position="737"/>
    </location>
</feature>
<dbReference type="PROSITE" id="PS50156">
    <property type="entry name" value="SSD"/>
    <property type="match status" value="1"/>
</dbReference>
<feature type="domain" description="SSD" evidence="7">
    <location>
        <begin position="248"/>
        <end position="370"/>
    </location>
</feature>
<feature type="transmembrane region" description="Helical" evidence="6">
    <location>
        <begin position="633"/>
        <end position="656"/>
    </location>
</feature>
<dbReference type="SUPFAM" id="SSF82866">
    <property type="entry name" value="Multidrug efflux transporter AcrB transmembrane domain"/>
    <property type="match status" value="2"/>
</dbReference>
<feature type="transmembrane region" description="Helical" evidence="6">
    <location>
        <begin position="608"/>
        <end position="627"/>
    </location>
</feature>
<dbReference type="AlphaFoldDB" id="E4TN28"/>
<reference evidence="8 9" key="1">
    <citation type="journal article" date="2011" name="Stand. Genomic Sci.">
        <title>Complete genome sequence of Marivirga tractuosa type strain (H-43).</title>
        <authorList>
            <person name="Pagani I."/>
            <person name="Chertkov O."/>
            <person name="Lapidus A."/>
            <person name="Lucas S."/>
            <person name="Del Rio T.G."/>
            <person name="Tice H."/>
            <person name="Copeland A."/>
            <person name="Cheng J.F."/>
            <person name="Nolan M."/>
            <person name="Saunders E."/>
            <person name="Pitluck S."/>
            <person name="Held B."/>
            <person name="Goodwin L."/>
            <person name="Liolios K."/>
            <person name="Ovchinikova G."/>
            <person name="Ivanova N."/>
            <person name="Mavromatis K."/>
            <person name="Pati A."/>
            <person name="Chen A."/>
            <person name="Palaniappan K."/>
            <person name="Land M."/>
            <person name="Hauser L."/>
            <person name="Jeffries C.D."/>
            <person name="Detter J.C."/>
            <person name="Han C."/>
            <person name="Tapia R."/>
            <person name="Ngatchou-Djao O.D."/>
            <person name="Rohde M."/>
            <person name="Goker M."/>
            <person name="Spring S."/>
            <person name="Sikorski J."/>
            <person name="Woyke T."/>
            <person name="Bristow J."/>
            <person name="Eisen J.A."/>
            <person name="Markowitz V."/>
            <person name="Hugenholtz P."/>
            <person name="Klenk H.P."/>
            <person name="Kyrpides N.C."/>
        </authorList>
    </citation>
    <scope>NUCLEOTIDE SEQUENCE [LARGE SCALE GENOMIC DNA]</scope>
    <source>
        <strain evidence="9">ATCC 23168 / DSM 4126 / NBRC 15989 / NCIMB 1408 / VKM B-1430 / H-43</strain>
    </source>
</reference>
<keyword evidence="9" id="KW-1185">Reference proteome</keyword>
<dbReference type="Pfam" id="PF03176">
    <property type="entry name" value="MMPL"/>
    <property type="match status" value="2"/>
</dbReference>
<evidence type="ECO:0000313" key="8">
    <source>
        <dbReference type="EMBL" id="ADR22442.1"/>
    </source>
</evidence>
<feature type="transmembrane region" description="Helical" evidence="6">
    <location>
        <begin position="219"/>
        <end position="238"/>
    </location>
</feature>
<gene>
    <name evidence="8" type="ordered locus">Ftrac_2464</name>
</gene>
<dbReference type="InterPro" id="IPR050545">
    <property type="entry name" value="Mycobact_MmpL"/>
</dbReference>
<dbReference type="EMBL" id="CP002349">
    <property type="protein sequence ID" value="ADR22442.1"/>
    <property type="molecule type" value="Genomic_DNA"/>
</dbReference>
<sequence>MWTQLAHNVIKYRLPLIIILVLVTIFMGYRARNVELDYDLAKLVPETDQDYKALKEFEENFGVDDNILALGIKDSSLYTPQSFARLQYFSEALKDVKGVNNILSIGNIQKLQKNTEERKFEMKPLVQDLPEDQATLDSLLQEIKEQKFFSSQLLNKENGATAIIITLDEKIFNSPERERLMSDITQLGDAFEEKTGIELHYAGLPFVRSTMMSKVRQEIIQLLVLSVIVTALILLAFFRSWDAVLFPLLVIFSVVIWSVGTLDLLGYKITILTSLIPTIIVVIGIPNSIYLLNKYHQEFEEHGNKIKAISTITRKIGIVTLITNFTTAVGFLVLAFTEIKLLTEFGIVAGINIFATFIVSIILIPAVFSYLPEPGKKQLKHMNFKMTDYALRWLNKSVHYHRTIIYFFTVVIVAIAFIGGFRLNSISHMVDDLPKDGKTIQDLRFFENNFSGIMPLEIVIDTKNKRGIVQRNTLRKVDEFQQFLDSIPSISQPLSVVNMIKAARQAYYNGNPAFYDLPNSRDYNFIMRYLQQDEDDISVMSNFTDEELSTMRISLKIADIGSDKMNVLLEESIKPRMNEIFEGDDFDIHITGTTPIFIKGNEYLVENLRFSLLIAFGIIAIVMGILFQNIRMIVISLIPNVIPLLITGGLMGYLGVPLKPSTVLVFSIAFGISVDDTIHFLAKYRQELFANNFFVPLAVTKTLKETGKSMIYTSVVLFAGFIIFVTSSFGGTVALGALTSTTLLVAMLTNLLVLPSLLLTFDDGKRRKGSHPLIEQYDDDFYMEAEDEEINIKRIKKAEPKVPYKPEDQKES</sequence>
<evidence type="ECO:0000256" key="6">
    <source>
        <dbReference type="SAM" id="Phobius"/>
    </source>
</evidence>
<dbReference type="PANTHER" id="PTHR33406">
    <property type="entry name" value="MEMBRANE PROTEIN MJ1562-RELATED"/>
    <property type="match status" value="1"/>
</dbReference>
<evidence type="ECO:0000313" key="9">
    <source>
        <dbReference type="Proteomes" id="UP000008720"/>
    </source>
</evidence>
<feature type="transmembrane region" description="Helical" evidence="6">
    <location>
        <begin position="404"/>
        <end position="423"/>
    </location>
</feature>
<proteinExistence type="predicted"/>
<feature type="transmembrane region" description="Helical" evidence="6">
    <location>
        <begin position="743"/>
        <end position="761"/>
    </location>
</feature>
<dbReference type="Proteomes" id="UP000008720">
    <property type="component" value="Chromosome"/>
</dbReference>
<comment type="subcellular location">
    <subcellularLocation>
        <location evidence="1">Cell membrane</location>
        <topology evidence="1">Multi-pass membrane protein</topology>
    </subcellularLocation>
</comment>
<dbReference type="OrthoDB" id="9805018at2"/>
<evidence type="ECO:0000256" key="5">
    <source>
        <dbReference type="ARBA" id="ARBA00023136"/>
    </source>
</evidence>
<feature type="transmembrane region" description="Helical" evidence="6">
    <location>
        <begin position="12"/>
        <end position="29"/>
    </location>
</feature>
<name>E4TN28_MARTH</name>
<dbReference type="InterPro" id="IPR004869">
    <property type="entry name" value="MMPL_dom"/>
</dbReference>
<feature type="transmembrane region" description="Helical" evidence="6">
    <location>
        <begin position="272"/>
        <end position="292"/>
    </location>
</feature>
<dbReference type="KEGG" id="mtt:Ftrac_2464"/>
<dbReference type="PANTHER" id="PTHR33406:SF12">
    <property type="entry name" value="BLR2997 PROTEIN"/>
    <property type="match status" value="1"/>
</dbReference>
<keyword evidence="2" id="KW-1003">Cell membrane</keyword>
<evidence type="ECO:0000256" key="2">
    <source>
        <dbReference type="ARBA" id="ARBA00022475"/>
    </source>
</evidence>
<dbReference type="GO" id="GO:0005886">
    <property type="term" value="C:plasma membrane"/>
    <property type="evidence" value="ECO:0007669"/>
    <property type="project" value="UniProtKB-SubCell"/>
</dbReference>
<evidence type="ECO:0000256" key="1">
    <source>
        <dbReference type="ARBA" id="ARBA00004651"/>
    </source>
</evidence>
<dbReference type="eggNOG" id="COG1033">
    <property type="taxonomic scope" value="Bacteria"/>
</dbReference>
<keyword evidence="4 6" id="KW-1133">Transmembrane helix</keyword>
<evidence type="ECO:0000256" key="4">
    <source>
        <dbReference type="ARBA" id="ARBA00022989"/>
    </source>
</evidence>
<feature type="transmembrane region" description="Helical" evidence="6">
    <location>
        <begin position="244"/>
        <end position="265"/>
    </location>
</feature>
<organism evidence="8 9">
    <name type="scientific">Marivirga tractuosa (strain ATCC 23168 / DSM 4126 / NBRC 15989 / NCIMB 1408 / VKM B-1430 / H-43)</name>
    <name type="common">Microscilla tractuosa</name>
    <name type="synonym">Flexibacter tractuosus</name>
    <dbReference type="NCBI Taxonomy" id="643867"/>
    <lineage>
        <taxon>Bacteria</taxon>
        <taxon>Pseudomonadati</taxon>
        <taxon>Bacteroidota</taxon>
        <taxon>Cytophagia</taxon>
        <taxon>Cytophagales</taxon>
        <taxon>Marivirgaceae</taxon>
        <taxon>Marivirga</taxon>
    </lineage>
</organism>
<feature type="transmembrane region" description="Helical" evidence="6">
    <location>
        <begin position="312"/>
        <end position="335"/>
    </location>
</feature>
<accession>E4TN28</accession>
<protein>
    <submittedName>
        <fullName evidence="8">Membrane protein</fullName>
    </submittedName>
</protein>
<dbReference type="InterPro" id="IPR000731">
    <property type="entry name" value="SSD"/>
</dbReference>
<keyword evidence="5 6" id="KW-0472">Membrane</keyword>
<dbReference type="STRING" id="643867.Ftrac_2464"/>
<feature type="transmembrane region" description="Helical" evidence="6">
    <location>
        <begin position="347"/>
        <end position="371"/>
    </location>
</feature>
<evidence type="ECO:0000259" key="7">
    <source>
        <dbReference type="PROSITE" id="PS50156"/>
    </source>
</evidence>
<dbReference type="Gene3D" id="1.20.1640.10">
    <property type="entry name" value="Multidrug efflux transporter AcrB transmembrane domain"/>
    <property type="match status" value="2"/>
</dbReference>
<dbReference type="HOGENOM" id="CLU_008861_1_0_10"/>
<feature type="transmembrane region" description="Helical" evidence="6">
    <location>
        <begin position="663"/>
        <end position="682"/>
    </location>
</feature>
<keyword evidence="3 6" id="KW-0812">Transmembrane</keyword>
<dbReference type="RefSeq" id="WP_013454585.1">
    <property type="nucleotide sequence ID" value="NC_014759.1"/>
</dbReference>